<keyword evidence="6" id="KW-1185">Reference proteome</keyword>
<dbReference type="NCBIfam" id="NF041496">
    <property type="entry name" value="MobQ"/>
    <property type="match status" value="1"/>
</dbReference>
<keyword evidence="2" id="KW-0184">Conjugation</keyword>
<sequence>MASFHLAVKAISRGAGRSATAAAAYRAGVEIEDERTGLVHDYTRKQGVEHQEIVAPDDVPAWARDRAALWNAAEAAERRKDAKVAREYEIALPAELDAGQRRDLALGFAREISNRYGVAVDVAIHLPGREGDHRNHHAHLLATTRRIGPEGMGAKTRELDVKATASVEVEQLRQRWANMQNIALEQAGHVERVDHRTLKAQGIEAEPELKQGPAVTAMERKAKQIAQREGREYQPVTKVAQHNTEVHERQGLRQYIERGGQWLREHGAQMRDKFHELASTLNRALGVDQQQERDRQRAIEREQERQREIELQRDIRKSHDRGLSR</sequence>
<evidence type="ECO:0000259" key="4">
    <source>
        <dbReference type="Pfam" id="PF03389"/>
    </source>
</evidence>
<comment type="similarity">
    <text evidence="1">Belongs to the MobA/MobL family.</text>
</comment>
<evidence type="ECO:0000313" key="6">
    <source>
        <dbReference type="Proteomes" id="UP000056968"/>
    </source>
</evidence>
<geneLocation type="plasmid" evidence="5 6">
    <name>pDE8</name>
</geneLocation>
<organism evidence="5 6">
    <name type="scientific">Sphingobium baderi</name>
    <dbReference type="NCBI Taxonomy" id="1332080"/>
    <lineage>
        <taxon>Bacteria</taxon>
        <taxon>Pseudomonadati</taxon>
        <taxon>Pseudomonadota</taxon>
        <taxon>Alphaproteobacteria</taxon>
        <taxon>Sphingomonadales</taxon>
        <taxon>Sphingomonadaceae</taxon>
        <taxon>Sphingobium</taxon>
    </lineage>
</organism>
<reference evidence="5 6" key="1">
    <citation type="submission" date="2015-11" db="EMBL/GenBank/DDBJ databases">
        <title>A Two-component Flavoprotein Monooxygenase System MeaXY Responsible for para-Hydroxylation of 2-Methyl-6-ethylaniline and 2,6-Diethylaniline in Sphingobium baderi DE-13.</title>
        <authorList>
            <person name="Cheng M."/>
            <person name="Meng Q."/>
            <person name="Yang Y."/>
            <person name="Chu C."/>
            <person name="Yan X."/>
            <person name="He J."/>
            <person name="Li S."/>
        </authorList>
    </citation>
    <scope>NUCLEOTIDE SEQUENCE [LARGE SCALE GENOMIC DNA]</scope>
    <source>
        <strain evidence="5 6">DE-13</strain>
        <plasmid evidence="6">Plasmid pDE8</plasmid>
    </source>
</reference>
<dbReference type="EMBL" id="CP013272">
    <property type="protein sequence ID" value="ALR23293.1"/>
    <property type="molecule type" value="Genomic_DNA"/>
</dbReference>
<accession>A0A0S3F6Y9</accession>
<protein>
    <submittedName>
        <fullName evidence="5">Conjugal transfer protein TraA</fullName>
    </submittedName>
</protein>
<dbReference type="Proteomes" id="UP000056968">
    <property type="component" value="Plasmid pDE8"/>
</dbReference>
<dbReference type="KEGG" id="sbd:ATN00_22600"/>
<evidence type="ECO:0000256" key="1">
    <source>
        <dbReference type="ARBA" id="ARBA00010873"/>
    </source>
</evidence>
<keyword evidence="5" id="KW-0614">Plasmid</keyword>
<evidence type="ECO:0000313" key="5">
    <source>
        <dbReference type="EMBL" id="ALR23293.1"/>
    </source>
</evidence>
<gene>
    <name evidence="5" type="ORF">ATN00_22600</name>
</gene>
<feature type="region of interest" description="Disordered" evidence="3">
    <location>
        <begin position="283"/>
        <end position="325"/>
    </location>
</feature>
<dbReference type="RefSeq" id="WP_062069575.1">
    <property type="nucleotide sequence ID" value="NZ_CP013272.1"/>
</dbReference>
<dbReference type="InterPro" id="IPR005053">
    <property type="entry name" value="MobA_MobL"/>
</dbReference>
<dbReference type="AlphaFoldDB" id="A0A0S3F6Y9"/>
<evidence type="ECO:0000256" key="2">
    <source>
        <dbReference type="ARBA" id="ARBA00022971"/>
    </source>
</evidence>
<dbReference type="OrthoDB" id="1826980at2"/>
<proteinExistence type="inferred from homology"/>
<feature type="domain" description="MobA/MobL protein" evidence="4">
    <location>
        <begin position="17"/>
        <end position="221"/>
    </location>
</feature>
<feature type="compositionally biased region" description="Basic and acidic residues" evidence="3">
    <location>
        <begin position="290"/>
        <end position="325"/>
    </location>
</feature>
<name>A0A0S3F6Y9_9SPHN</name>
<dbReference type="Gene3D" id="3.30.930.30">
    <property type="match status" value="1"/>
</dbReference>
<evidence type="ECO:0000256" key="3">
    <source>
        <dbReference type="SAM" id="MobiDB-lite"/>
    </source>
</evidence>
<dbReference type="Pfam" id="PF03389">
    <property type="entry name" value="MobA_MobL"/>
    <property type="match status" value="1"/>
</dbReference>